<feature type="chain" id="PRO_5046934864" description="Auto-transporter adhesin head GIN domain-containing protein" evidence="1">
    <location>
        <begin position="34"/>
        <end position="347"/>
    </location>
</feature>
<dbReference type="Proteomes" id="UP000649768">
    <property type="component" value="Unassembled WGS sequence"/>
</dbReference>
<keyword evidence="1" id="KW-0732">Signal</keyword>
<evidence type="ECO:0000313" key="3">
    <source>
        <dbReference type="Proteomes" id="UP000649768"/>
    </source>
</evidence>
<dbReference type="RefSeq" id="WP_192016157.1">
    <property type="nucleotide sequence ID" value="NZ_JACYTP010000007.1"/>
</dbReference>
<name>A0ABR9BLM3_9GAMM</name>
<gene>
    <name evidence="2" type="ORF">IFO68_12370</name>
</gene>
<accession>A0ABR9BLM3</accession>
<evidence type="ECO:0008006" key="4">
    <source>
        <dbReference type="Google" id="ProtNLM"/>
    </source>
</evidence>
<evidence type="ECO:0000256" key="1">
    <source>
        <dbReference type="SAM" id="SignalP"/>
    </source>
</evidence>
<comment type="caution">
    <text evidence="2">The sequence shown here is derived from an EMBL/GenBank/DDBJ whole genome shotgun (WGS) entry which is preliminary data.</text>
</comment>
<sequence>MFISRPRLVKGFAYSLFSSAFIASVMVSPSLHAKQLAAEAMPASTQSNHSADSRLNSKKTKQLSINCHRRPHALKSALENRIWLSGPIKITITGHCQGPLLIDQSGIEITSDGAHGGAIVLDQQVQPSAAIIIQSAAVTLRDVHISVPVDVPAVLAKANSSVTLDNVTTDATSTTDTPLEQFTVSESSSLTVTNMTGNAIRVAGNSFADFKDSNQLHTLNVSDTSSAQSSAANQFNSVQVSGNGYFLGDNGTQINVLMIWSKAAVDINRQSSVAHLMMGGQTLFGAYRNSSITGPYDLWGNVVFELEHSTADNWKAVDKPHSIISGNNATVNGVLYPGWSWTGQDGI</sequence>
<organism evidence="2 3">
    <name type="scientific">Photobacterium arenosum</name>
    <dbReference type="NCBI Taxonomy" id="2774143"/>
    <lineage>
        <taxon>Bacteria</taxon>
        <taxon>Pseudomonadati</taxon>
        <taxon>Pseudomonadota</taxon>
        <taxon>Gammaproteobacteria</taxon>
        <taxon>Vibrionales</taxon>
        <taxon>Vibrionaceae</taxon>
        <taxon>Photobacterium</taxon>
    </lineage>
</organism>
<evidence type="ECO:0000313" key="2">
    <source>
        <dbReference type="EMBL" id="MBD8513466.1"/>
    </source>
</evidence>
<protein>
    <recommendedName>
        <fullName evidence="4">Auto-transporter adhesin head GIN domain-containing protein</fullName>
    </recommendedName>
</protein>
<proteinExistence type="predicted"/>
<keyword evidence="3" id="KW-1185">Reference proteome</keyword>
<feature type="signal peptide" evidence="1">
    <location>
        <begin position="1"/>
        <end position="33"/>
    </location>
</feature>
<dbReference type="EMBL" id="JACYTP010000007">
    <property type="protein sequence ID" value="MBD8513466.1"/>
    <property type="molecule type" value="Genomic_DNA"/>
</dbReference>
<reference evidence="2 3" key="1">
    <citation type="submission" date="2020-09" db="EMBL/GenBank/DDBJ databases">
        <title>Photobacterium sp. CAU 1568 isolated from sand of Sido Beach.</title>
        <authorList>
            <person name="Kim W."/>
        </authorList>
    </citation>
    <scope>NUCLEOTIDE SEQUENCE [LARGE SCALE GENOMIC DNA]</scope>
    <source>
        <strain evidence="2 3">CAU 1568</strain>
    </source>
</reference>